<dbReference type="PANTHER" id="PTHR31852">
    <property type="entry name" value="LATE EMBRYOGENESIS ABUNDANT (LEA) HYDROXYPROLINE-RICH GLYCOPROTEIN FAMILY"/>
    <property type="match status" value="1"/>
</dbReference>
<dbReference type="Proteomes" id="UP000325313">
    <property type="component" value="Unassembled WGS sequence"/>
</dbReference>
<feature type="compositionally biased region" description="Polar residues" evidence="1">
    <location>
        <begin position="1"/>
        <end position="12"/>
    </location>
</feature>
<feature type="transmembrane region" description="Helical" evidence="2">
    <location>
        <begin position="191"/>
        <end position="214"/>
    </location>
</feature>
<organism evidence="3 4">
    <name type="scientific">Puccinia graminis f. sp. tritici</name>
    <dbReference type="NCBI Taxonomy" id="56615"/>
    <lineage>
        <taxon>Eukaryota</taxon>
        <taxon>Fungi</taxon>
        <taxon>Dikarya</taxon>
        <taxon>Basidiomycota</taxon>
        <taxon>Pucciniomycotina</taxon>
        <taxon>Pucciniomycetes</taxon>
        <taxon>Pucciniales</taxon>
        <taxon>Pucciniaceae</taxon>
        <taxon>Puccinia</taxon>
    </lineage>
</organism>
<feature type="region of interest" description="Disordered" evidence="1">
    <location>
        <begin position="1"/>
        <end position="69"/>
    </location>
</feature>
<sequence length="532" mass="58978">MSRAYYNSNNHSEQYDQHYPQQPYYPQDDFIDQYHPSYNNNSNNSNSQHHHQDYHSQYPPPPDIYNQQPYTAQHDHQLNTYPPDHHYHPDQAYHPDYDPAYALDEKYPPATELYPPPTSAHPAINLNHHDPPSMNQFNSSSTFANPTRGSVAAQMAAEGAIPEKAGLRMWRSDEHSGAFTRGGKSQSCRRCCCCTTIVIVLLIVGIVAGFLLWVRPPNATFNGIAPPTAGNQVDLQPNGFLLNFDLNIGVTNPNFFGASFSKISAKAYYPLNKTAALGGGELENVEIKPHSNTTINFPFQINYTTSLDPNRAILADIASRFHHHHDCRGTYSIVLGSLSRPIKISFDITLKLKVLAITISPTFSSSNTFSCPLKQSDFTSVLGGSQSLDALSNLLTGSGGDSKGAAAGDASKGAAAPAADPKRRLLLRRQLDSSEDDQRVELLLRKALDNHHRFLTNNPPQLVLSRIQFSSPYLPSPSRSSSSSSTSLRPCSRPSPSIPLDRMLSRLVSFYRDSWNSVLDLLRIRVRGGMKE</sequence>
<dbReference type="AlphaFoldDB" id="A0A5B0PLR9"/>
<proteinExistence type="predicted"/>
<gene>
    <name evidence="3" type="ORF">PGTUg99_017051</name>
</gene>
<dbReference type="SUPFAM" id="SSF117070">
    <property type="entry name" value="LEA14-like"/>
    <property type="match status" value="1"/>
</dbReference>
<evidence type="ECO:0000313" key="3">
    <source>
        <dbReference type="EMBL" id="KAA1102565.1"/>
    </source>
</evidence>
<evidence type="ECO:0000256" key="1">
    <source>
        <dbReference type="SAM" id="MobiDB-lite"/>
    </source>
</evidence>
<keyword evidence="2" id="KW-1133">Transmembrane helix</keyword>
<evidence type="ECO:0008006" key="5">
    <source>
        <dbReference type="Google" id="ProtNLM"/>
    </source>
</evidence>
<evidence type="ECO:0000313" key="4">
    <source>
        <dbReference type="Proteomes" id="UP000325313"/>
    </source>
</evidence>
<reference evidence="3 4" key="1">
    <citation type="submission" date="2019-05" db="EMBL/GenBank/DDBJ databases">
        <title>Emergence of the Ug99 lineage of the wheat stem rust pathogen through somatic hybridization.</title>
        <authorList>
            <person name="Li F."/>
            <person name="Upadhyaya N.M."/>
            <person name="Sperschneider J."/>
            <person name="Matny O."/>
            <person name="Nguyen-Phuc H."/>
            <person name="Mago R."/>
            <person name="Raley C."/>
            <person name="Miller M.E."/>
            <person name="Silverstein K.A.T."/>
            <person name="Henningsen E."/>
            <person name="Hirsch C.D."/>
            <person name="Visser B."/>
            <person name="Pretorius Z.A."/>
            <person name="Steffenson B.J."/>
            <person name="Schwessinger B."/>
            <person name="Dodds P.N."/>
            <person name="Figueroa M."/>
        </authorList>
    </citation>
    <scope>NUCLEOTIDE SEQUENCE [LARGE SCALE GENOMIC DNA]</scope>
    <source>
        <strain evidence="3 4">Ug99</strain>
    </source>
</reference>
<feature type="region of interest" description="Disordered" evidence="1">
    <location>
        <begin position="474"/>
        <end position="496"/>
    </location>
</feature>
<dbReference type="EMBL" id="VDEP01000337">
    <property type="protein sequence ID" value="KAA1102565.1"/>
    <property type="molecule type" value="Genomic_DNA"/>
</dbReference>
<name>A0A5B0PLR9_PUCGR</name>
<keyword evidence="2" id="KW-0812">Transmembrane</keyword>
<evidence type="ECO:0000256" key="2">
    <source>
        <dbReference type="SAM" id="Phobius"/>
    </source>
</evidence>
<feature type="compositionally biased region" description="Low complexity" evidence="1">
    <location>
        <begin position="17"/>
        <end position="47"/>
    </location>
</feature>
<dbReference type="InterPro" id="IPR055301">
    <property type="entry name" value="Lea14-like_2"/>
</dbReference>
<comment type="caution">
    <text evidence="3">The sequence shown here is derived from an EMBL/GenBank/DDBJ whole genome shotgun (WGS) entry which is preliminary data.</text>
</comment>
<protein>
    <recommendedName>
        <fullName evidence="5">Late embryogenesis abundant protein LEA-2 subgroup domain-containing protein</fullName>
    </recommendedName>
</protein>
<accession>A0A5B0PLR9</accession>
<keyword evidence="2" id="KW-0472">Membrane</keyword>
<dbReference type="Gene3D" id="2.60.40.1820">
    <property type="match status" value="1"/>
</dbReference>